<dbReference type="InterPro" id="IPR050231">
    <property type="entry name" value="Iron_ascorbate_oxido_reductase"/>
</dbReference>
<organism evidence="5 6">
    <name type="scientific">Corynebacterium occultum</name>
    <dbReference type="NCBI Taxonomy" id="2675219"/>
    <lineage>
        <taxon>Bacteria</taxon>
        <taxon>Bacillati</taxon>
        <taxon>Actinomycetota</taxon>
        <taxon>Actinomycetes</taxon>
        <taxon>Mycobacteriales</taxon>
        <taxon>Corynebacteriaceae</taxon>
        <taxon>Corynebacterium</taxon>
    </lineage>
</organism>
<dbReference type="GO" id="GO:0017000">
    <property type="term" value="P:antibiotic biosynthetic process"/>
    <property type="evidence" value="ECO:0007669"/>
    <property type="project" value="UniProtKB-KW"/>
</dbReference>
<evidence type="ECO:0000256" key="1">
    <source>
        <dbReference type="ARBA" id="ARBA00004792"/>
    </source>
</evidence>
<comment type="similarity">
    <text evidence="3">Belongs to the iron/ascorbate-dependent oxidoreductase family.</text>
</comment>
<dbReference type="EMBL" id="CP046455">
    <property type="protein sequence ID" value="QGU06849.1"/>
    <property type="molecule type" value="Genomic_DNA"/>
</dbReference>
<feature type="domain" description="Fe2OG dioxygenase" evidence="4">
    <location>
        <begin position="173"/>
        <end position="274"/>
    </location>
</feature>
<dbReference type="InterPro" id="IPR027443">
    <property type="entry name" value="IPNS-like_sf"/>
</dbReference>
<dbReference type="AlphaFoldDB" id="A0A6B8VUT8"/>
<accession>A0A6B8VUT8</accession>
<dbReference type="Proteomes" id="UP000424462">
    <property type="component" value="Chromosome"/>
</dbReference>
<dbReference type="PROSITE" id="PS51471">
    <property type="entry name" value="FE2OG_OXY"/>
    <property type="match status" value="1"/>
</dbReference>
<dbReference type="PRINTS" id="PR00682">
    <property type="entry name" value="IPNSYNTHASE"/>
</dbReference>
<dbReference type="InterPro" id="IPR044861">
    <property type="entry name" value="IPNS-like_FE2OG_OXY"/>
</dbReference>
<dbReference type="RefSeq" id="WP_156230421.1">
    <property type="nucleotide sequence ID" value="NZ_CP046455.1"/>
</dbReference>
<protein>
    <submittedName>
        <fullName evidence="5">2-oxoglutarate-dependent ethylene/succinate-forming enzyme</fullName>
        <ecNumber evidence="5">1.13.12.19</ecNumber>
    </submittedName>
</protein>
<dbReference type="PANTHER" id="PTHR47990">
    <property type="entry name" value="2-OXOGLUTARATE (2OG) AND FE(II)-DEPENDENT OXYGENASE SUPERFAMILY PROTEIN-RELATED"/>
    <property type="match status" value="1"/>
</dbReference>
<evidence type="ECO:0000259" key="4">
    <source>
        <dbReference type="PROSITE" id="PS51471"/>
    </source>
</evidence>
<dbReference type="InterPro" id="IPR005123">
    <property type="entry name" value="Oxoglu/Fe-dep_dioxygenase_dom"/>
</dbReference>
<proteinExistence type="inferred from homology"/>
<keyword evidence="3" id="KW-0408">Iron</keyword>
<dbReference type="Pfam" id="PF03171">
    <property type="entry name" value="2OG-FeII_Oxy"/>
    <property type="match status" value="1"/>
</dbReference>
<sequence>MSDAALPVISLQKLIDGPGRESEIARLRQVTHEVGFFYLADHGIPEGLATDLFAATRRFFAQPDEVKREISNIHSPHYRGYAHIGDELTQGKVDWREQIDFALELPARADDLQNRPWQVLEGPNLWPESVPELRGLVEKWLELNTQVSRQLLAAWAQSLGQSADFFEQVSQEPFPLMKIARYPGHDGSGSDQGVGAHKDSGVLTLLLPEPGSVGLQVERAGEWIDVAAIPGLFVVNIGELLEVATDGYLVATPHRVLPPEPGTERYSLPYFFTSSLDGVFPRVKLPAELAAAATGVGRDMAGQEISGITGINVLKSRLRAHPEITARYHAALIPA</sequence>
<keyword evidence="3" id="KW-0479">Metal-binding</keyword>
<evidence type="ECO:0000313" key="5">
    <source>
        <dbReference type="EMBL" id="QGU06849.1"/>
    </source>
</evidence>
<keyword evidence="3 5" id="KW-0560">Oxidoreductase</keyword>
<comment type="pathway">
    <text evidence="1">Antibiotic biosynthesis.</text>
</comment>
<dbReference type="GO" id="GO:0102276">
    <property type="term" value="F:2-oxoglutarate oxygenase/decarboxylase (ethylene-forming) activity"/>
    <property type="evidence" value="ECO:0007669"/>
    <property type="project" value="UniProtKB-EC"/>
</dbReference>
<dbReference type="Pfam" id="PF14226">
    <property type="entry name" value="DIOX_N"/>
    <property type="match status" value="1"/>
</dbReference>
<evidence type="ECO:0000256" key="3">
    <source>
        <dbReference type="RuleBase" id="RU003682"/>
    </source>
</evidence>
<gene>
    <name evidence="5" type="primary">efe</name>
    <name evidence="5" type="ORF">COCCU_04505</name>
</gene>
<dbReference type="SUPFAM" id="SSF51197">
    <property type="entry name" value="Clavaminate synthase-like"/>
    <property type="match status" value="1"/>
</dbReference>
<evidence type="ECO:0000256" key="2">
    <source>
        <dbReference type="ARBA" id="ARBA00023194"/>
    </source>
</evidence>
<dbReference type="InterPro" id="IPR026992">
    <property type="entry name" value="DIOX_N"/>
</dbReference>
<evidence type="ECO:0000313" key="6">
    <source>
        <dbReference type="Proteomes" id="UP000424462"/>
    </source>
</evidence>
<reference evidence="5 6" key="1">
    <citation type="submission" date="2019-11" db="EMBL/GenBank/DDBJ databases">
        <title>Complete genome sequence of Corynebacterium kalinowskii 1959, a novel Corynebacterium species isolated from soil of a small paddock in Vilsendorf, Germany.</title>
        <authorList>
            <person name="Schaffert L."/>
            <person name="Ruwe M."/>
            <person name="Milse J."/>
            <person name="Hanuschka K."/>
            <person name="Ortseifen V."/>
            <person name="Droste J."/>
            <person name="Brandt D."/>
            <person name="Schlueter L."/>
            <person name="Kutter Y."/>
            <person name="Vinke S."/>
            <person name="Viehoefer P."/>
            <person name="Jacob L."/>
            <person name="Luebke N.-C."/>
            <person name="Schulte-Berndt E."/>
            <person name="Hain C."/>
            <person name="Linder M."/>
            <person name="Schmidt P."/>
            <person name="Wollenschlaeger L."/>
            <person name="Luttermann T."/>
            <person name="Thieme E."/>
            <person name="Hassa J."/>
            <person name="Haak M."/>
            <person name="Wittchen M."/>
            <person name="Mentz A."/>
            <person name="Persicke M."/>
            <person name="Busche T."/>
            <person name="Ruckert C."/>
        </authorList>
    </citation>
    <scope>NUCLEOTIDE SEQUENCE [LARGE SCALE GENOMIC DNA]</scope>
    <source>
        <strain evidence="5 6">2039</strain>
    </source>
</reference>
<dbReference type="KEGG" id="cok:COCCU_04505"/>
<dbReference type="GO" id="GO:0046872">
    <property type="term" value="F:metal ion binding"/>
    <property type="evidence" value="ECO:0007669"/>
    <property type="project" value="UniProtKB-KW"/>
</dbReference>
<keyword evidence="2" id="KW-0045">Antibiotic biosynthesis</keyword>
<keyword evidence="6" id="KW-1185">Reference proteome</keyword>
<dbReference type="Gene3D" id="2.60.120.330">
    <property type="entry name" value="B-lactam Antibiotic, Isopenicillin N Synthase, Chain"/>
    <property type="match status" value="1"/>
</dbReference>
<name>A0A6B8VUT8_9CORY</name>
<dbReference type="EC" id="1.13.12.19" evidence="5"/>